<dbReference type="EMBL" id="KQ459590">
    <property type="protein sequence ID" value="KPI97120.1"/>
    <property type="molecule type" value="Genomic_DNA"/>
</dbReference>
<gene>
    <name evidence="1" type="ORF">RR46_09027</name>
</gene>
<dbReference type="AlphaFoldDB" id="A0A194Q144"/>
<proteinExistence type="predicted"/>
<evidence type="ECO:0000313" key="1">
    <source>
        <dbReference type="EMBL" id="KPI97120.1"/>
    </source>
</evidence>
<protein>
    <submittedName>
        <fullName evidence="1">Uncharacterized protein</fullName>
    </submittedName>
</protein>
<organism evidence="1 2">
    <name type="scientific">Papilio xuthus</name>
    <name type="common">Asian swallowtail butterfly</name>
    <dbReference type="NCBI Taxonomy" id="66420"/>
    <lineage>
        <taxon>Eukaryota</taxon>
        <taxon>Metazoa</taxon>
        <taxon>Ecdysozoa</taxon>
        <taxon>Arthropoda</taxon>
        <taxon>Hexapoda</taxon>
        <taxon>Insecta</taxon>
        <taxon>Pterygota</taxon>
        <taxon>Neoptera</taxon>
        <taxon>Endopterygota</taxon>
        <taxon>Lepidoptera</taxon>
        <taxon>Glossata</taxon>
        <taxon>Ditrysia</taxon>
        <taxon>Papilionoidea</taxon>
        <taxon>Papilionidae</taxon>
        <taxon>Papilioninae</taxon>
        <taxon>Papilio</taxon>
    </lineage>
</organism>
<keyword evidence="2" id="KW-1185">Reference proteome</keyword>
<sequence length="78" mass="9140">MSRSRSPVHSRHARTARPVLANDYWGQQSDYRDSWSPAIDTDLAIDMERLICILCEWSWRTESIACLHVGMSFCRRLQ</sequence>
<evidence type="ECO:0000313" key="2">
    <source>
        <dbReference type="Proteomes" id="UP000053268"/>
    </source>
</evidence>
<name>A0A194Q144_PAPXU</name>
<dbReference type="Proteomes" id="UP000053268">
    <property type="component" value="Unassembled WGS sequence"/>
</dbReference>
<reference evidence="1 2" key="1">
    <citation type="journal article" date="2015" name="Nat. Commun.">
        <title>Outbred genome sequencing and CRISPR/Cas9 gene editing in butterflies.</title>
        <authorList>
            <person name="Li X."/>
            <person name="Fan D."/>
            <person name="Zhang W."/>
            <person name="Liu G."/>
            <person name="Zhang L."/>
            <person name="Zhao L."/>
            <person name="Fang X."/>
            <person name="Chen L."/>
            <person name="Dong Y."/>
            <person name="Chen Y."/>
            <person name="Ding Y."/>
            <person name="Zhao R."/>
            <person name="Feng M."/>
            <person name="Zhu Y."/>
            <person name="Feng Y."/>
            <person name="Jiang X."/>
            <person name="Zhu D."/>
            <person name="Xiang H."/>
            <person name="Feng X."/>
            <person name="Li S."/>
            <person name="Wang J."/>
            <person name="Zhang G."/>
            <person name="Kronforst M.R."/>
            <person name="Wang W."/>
        </authorList>
    </citation>
    <scope>NUCLEOTIDE SEQUENCE [LARGE SCALE GENOMIC DNA]</scope>
    <source>
        <strain evidence="1">Ya'a_city_454_Px</strain>
        <tissue evidence="1">Whole body</tissue>
    </source>
</reference>
<accession>A0A194Q144</accession>